<dbReference type="PANTHER" id="PTHR30222:SF18">
    <property type="entry name" value="BIFUNCTIONAL POLYHYDROXYBUTYRATE SYNTHASE _ ABC TRANSPORTER PERIPLASMIC BINDING PROTEIN-RELATED"/>
    <property type="match status" value="1"/>
</dbReference>
<evidence type="ECO:0000256" key="3">
    <source>
        <dbReference type="ARBA" id="ARBA00022729"/>
    </source>
</evidence>
<feature type="chain" id="PRO_5007299466" description="Putrescine-binding periplasmic protein" evidence="6">
    <location>
        <begin position="20"/>
        <end position="356"/>
    </location>
</feature>
<dbReference type="InterPro" id="IPR001188">
    <property type="entry name" value="Sperm_putr-bd"/>
</dbReference>
<protein>
    <recommendedName>
        <fullName evidence="5">Putrescine-binding periplasmic protein</fullName>
    </recommendedName>
</protein>
<dbReference type="Gene3D" id="3.40.190.10">
    <property type="entry name" value="Periplasmic binding protein-like II"/>
    <property type="match status" value="2"/>
</dbReference>
<dbReference type="AlphaFoldDB" id="A0A139SXK3"/>
<comment type="similarity">
    <text evidence="5">Belongs to the bacterial solute-binding protein PotD/PotF family.</text>
</comment>
<dbReference type="RefSeq" id="WP_068386769.1">
    <property type="nucleotide sequence ID" value="NZ_LSZO01000017.1"/>
</dbReference>
<dbReference type="PIRSF" id="PIRSF019574">
    <property type="entry name" value="Periplasmic_polyamine_BP"/>
    <property type="match status" value="1"/>
</dbReference>
<dbReference type="PRINTS" id="PR00909">
    <property type="entry name" value="SPERMDNBNDNG"/>
</dbReference>
<evidence type="ECO:0000313" key="7">
    <source>
        <dbReference type="EMBL" id="KXU39353.1"/>
    </source>
</evidence>
<dbReference type="Proteomes" id="UP000072660">
    <property type="component" value="Unassembled WGS sequence"/>
</dbReference>
<comment type="function">
    <text evidence="5">Required for the activity of the bacterial periplasmic transport system of putrescine.</text>
</comment>
<evidence type="ECO:0000313" key="8">
    <source>
        <dbReference type="Proteomes" id="UP000072660"/>
    </source>
</evidence>
<evidence type="ECO:0000256" key="5">
    <source>
        <dbReference type="PIRNR" id="PIRNR019574"/>
    </source>
</evidence>
<proteinExistence type="inferred from homology"/>
<dbReference type="OrthoDB" id="9769319at2"/>
<dbReference type="InterPro" id="IPR006059">
    <property type="entry name" value="SBP"/>
</dbReference>
<accession>A0A139SXK3</accession>
<keyword evidence="4 5" id="KW-0574">Periplasm</keyword>
<sequence length="356" mass="39912">MQYLITTVFIFLCCMQVQAQDKTLRFYNWNDYMVPEVLADFTKETGIKVQTPIYTSMAEMLNVVRGGEALDLLVPSHFVLPTLIDEGLVQPLDKSKLPNLAYSGGRLMVHFNAFDPQRQYAAPYLWGTIGLAVNRPKVEAALGSRVPQSWDILFDPAISRRLAGCGMTTLDAPNEMLSILLNYKGLSLDRSSIRRIRQAAVPVLDTLRPHLRYADGERYIRDLAEGKLCVAVSRMGDALRAREAGQPVDFFIPKEGSAMFLDSLVIPANSVNPELAHELINYLMRPEIAARLTEGLFYGNFNTEAAQFLPADLAENPMFNPDSADLRRLYVLSTLSAEKEALRDEIWSRFVKGTAQ</sequence>
<feature type="signal peptide" evidence="6">
    <location>
        <begin position="1"/>
        <end position="19"/>
    </location>
</feature>
<dbReference type="Pfam" id="PF13416">
    <property type="entry name" value="SBP_bac_8"/>
    <property type="match status" value="1"/>
</dbReference>
<keyword evidence="2 5" id="KW-0813">Transport</keyword>
<dbReference type="GO" id="GO:0015846">
    <property type="term" value="P:polyamine transport"/>
    <property type="evidence" value="ECO:0007669"/>
    <property type="project" value="InterPro"/>
</dbReference>
<keyword evidence="3 6" id="KW-0732">Signal</keyword>
<reference evidence="7 8" key="1">
    <citation type="submission" date="2016-02" db="EMBL/GenBank/DDBJ databases">
        <authorList>
            <person name="Wen L."/>
            <person name="He K."/>
            <person name="Yang H."/>
        </authorList>
    </citation>
    <scope>NUCLEOTIDE SEQUENCE [LARGE SCALE GENOMIC DNA]</scope>
    <source>
        <strain evidence="7 8">CV58</strain>
    </source>
</reference>
<comment type="caution">
    <text evidence="7">The sequence shown here is derived from an EMBL/GenBank/DDBJ whole genome shotgun (WGS) entry which is preliminary data.</text>
</comment>
<evidence type="ECO:0000256" key="1">
    <source>
        <dbReference type="ARBA" id="ARBA00004418"/>
    </source>
</evidence>
<name>A0A139SXK3_9GAMM</name>
<gene>
    <name evidence="7" type="ORF">AXE65_09130</name>
</gene>
<dbReference type="EMBL" id="LSZO01000017">
    <property type="protein sequence ID" value="KXU39353.1"/>
    <property type="molecule type" value="Genomic_DNA"/>
</dbReference>
<evidence type="ECO:0000256" key="2">
    <source>
        <dbReference type="ARBA" id="ARBA00022448"/>
    </source>
</evidence>
<keyword evidence="8" id="KW-1185">Reference proteome</keyword>
<dbReference type="SUPFAM" id="SSF53850">
    <property type="entry name" value="Periplasmic binding protein-like II"/>
    <property type="match status" value="1"/>
</dbReference>
<dbReference type="PANTHER" id="PTHR30222">
    <property type="entry name" value="SPERMIDINE/PUTRESCINE-BINDING PERIPLASMIC PROTEIN"/>
    <property type="match status" value="1"/>
</dbReference>
<evidence type="ECO:0000256" key="6">
    <source>
        <dbReference type="SAM" id="SignalP"/>
    </source>
</evidence>
<dbReference type="GO" id="GO:0042597">
    <property type="term" value="C:periplasmic space"/>
    <property type="evidence" value="ECO:0007669"/>
    <property type="project" value="UniProtKB-SubCell"/>
</dbReference>
<dbReference type="GO" id="GO:0019808">
    <property type="term" value="F:polyamine binding"/>
    <property type="evidence" value="ECO:0007669"/>
    <property type="project" value="InterPro"/>
</dbReference>
<comment type="subcellular location">
    <subcellularLocation>
        <location evidence="1 5">Periplasm</location>
    </subcellularLocation>
</comment>
<organism evidence="7 8">
    <name type="scientific">Ventosimonas gracilis</name>
    <dbReference type="NCBI Taxonomy" id="1680762"/>
    <lineage>
        <taxon>Bacteria</taxon>
        <taxon>Pseudomonadati</taxon>
        <taxon>Pseudomonadota</taxon>
        <taxon>Gammaproteobacteria</taxon>
        <taxon>Pseudomonadales</taxon>
        <taxon>Ventosimonadaceae</taxon>
        <taxon>Ventosimonas</taxon>
    </lineage>
</organism>
<evidence type="ECO:0000256" key="4">
    <source>
        <dbReference type="ARBA" id="ARBA00022764"/>
    </source>
</evidence>